<reference evidence="2" key="1">
    <citation type="submission" date="2016-10" db="EMBL/GenBank/DDBJ databases">
        <authorList>
            <person name="Varghese N."/>
            <person name="Submissions S."/>
        </authorList>
    </citation>
    <scope>NUCLEOTIDE SEQUENCE [LARGE SCALE GENOMIC DNA]</scope>
    <source>
        <strain evidence="2">DSM 44232</strain>
    </source>
</reference>
<evidence type="ECO:0000313" key="2">
    <source>
        <dbReference type="Proteomes" id="UP000198583"/>
    </source>
</evidence>
<name>A0A1I6DAG1_9PSEU</name>
<dbReference type="EMBL" id="FOYL01000002">
    <property type="protein sequence ID" value="SFR02419.1"/>
    <property type="molecule type" value="Genomic_DNA"/>
</dbReference>
<protein>
    <submittedName>
        <fullName evidence="1">Uncharacterized protein</fullName>
    </submittedName>
</protein>
<sequence length="50" mass="5142">MAASRLARVARQAFPRRDQLATAGDRLEGVAAAVVAMPAIPVVGPARQGT</sequence>
<organism evidence="1 2">
    <name type="scientific">Lentzea waywayandensis</name>
    <dbReference type="NCBI Taxonomy" id="84724"/>
    <lineage>
        <taxon>Bacteria</taxon>
        <taxon>Bacillati</taxon>
        <taxon>Actinomycetota</taxon>
        <taxon>Actinomycetes</taxon>
        <taxon>Pseudonocardiales</taxon>
        <taxon>Pseudonocardiaceae</taxon>
        <taxon>Lentzea</taxon>
    </lineage>
</organism>
<keyword evidence="2" id="KW-1185">Reference proteome</keyword>
<accession>A0A1I6DAG1</accession>
<gene>
    <name evidence="1" type="ORF">SAMN04488564_102109</name>
</gene>
<dbReference type="STRING" id="84724.SAMN04488564_102109"/>
<dbReference type="RefSeq" id="WP_177320304.1">
    <property type="nucleotide sequence ID" value="NZ_FOYL01000002.1"/>
</dbReference>
<dbReference type="Proteomes" id="UP000198583">
    <property type="component" value="Unassembled WGS sequence"/>
</dbReference>
<evidence type="ECO:0000313" key="1">
    <source>
        <dbReference type="EMBL" id="SFR02419.1"/>
    </source>
</evidence>
<dbReference type="AlphaFoldDB" id="A0A1I6DAG1"/>
<proteinExistence type="predicted"/>